<evidence type="ECO:0000256" key="4">
    <source>
        <dbReference type="ARBA" id="ARBA00022989"/>
    </source>
</evidence>
<feature type="transmembrane region" description="Helical" evidence="6">
    <location>
        <begin position="55"/>
        <end position="73"/>
    </location>
</feature>
<dbReference type="AlphaFoldDB" id="A0A6I6GFU7"/>
<keyword evidence="9" id="KW-1185">Reference proteome</keyword>
<feature type="transmembrane region" description="Helical" evidence="6">
    <location>
        <begin position="138"/>
        <end position="159"/>
    </location>
</feature>
<reference evidence="8 9" key="1">
    <citation type="submission" date="2019-11" db="EMBL/GenBank/DDBJ databases">
        <authorList>
            <person name="Im W.T."/>
        </authorList>
    </citation>
    <scope>NUCLEOTIDE SEQUENCE [LARGE SCALE GENOMIC DNA]</scope>
    <source>
        <strain evidence="8 9">SB-02</strain>
    </source>
</reference>
<feature type="transmembrane region" description="Helical" evidence="6">
    <location>
        <begin position="166"/>
        <end position="189"/>
    </location>
</feature>
<dbReference type="Proteomes" id="UP000426027">
    <property type="component" value="Chromosome"/>
</dbReference>
<keyword evidence="3 6" id="KW-0812">Transmembrane</keyword>
<protein>
    <submittedName>
        <fullName evidence="8">Gliding motility-associated ABC transporter permease subunit GldF</fullName>
    </submittedName>
</protein>
<evidence type="ECO:0000256" key="3">
    <source>
        <dbReference type="ARBA" id="ARBA00022692"/>
    </source>
</evidence>
<dbReference type="EMBL" id="CP046566">
    <property type="protein sequence ID" value="QGW29240.1"/>
    <property type="molecule type" value="Genomic_DNA"/>
</dbReference>
<accession>A0A6I6GFU7</accession>
<evidence type="ECO:0000313" key="9">
    <source>
        <dbReference type="Proteomes" id="UP000426027"/>
    </source>
</evidence>
<sequence length="240" mass="26167">MQALFVKELRQFFSSLTGYLSIGLFLLLMGLFLFVFPDTSIFDFGYATLDKYFELAPWILLLLVPAVTMRSLSDEFKSGTWELLKTRPVSLWQIVWAKYAASLTVVLLALLPTLLYVLTISMLSINGSIDTGGIAGSYIGLILLAGAFTAIGIASSALTANPIVSFLLAAFMSFLLYSAFAVVAGIPALQGGADYWVALLGMDEHYKNVSRGVIALNDVLYFGVIIGLFLFGTRSLLARR</sequence>
<evidence type="ECO:0000256" key="2">
    <source>
        <dbReference type="ARBA" id="ARBA00022475"/>
    </source>
</evidence>
<evidence type="ECO:0000313" key="8">
    <source>
        <dbReference type="EMBL" id="QGW29240.1"/>
    </source>
</evidence>
<dbReference type="RefSeq" id="WP_157479593.1">
    <property type="nucleotide sequence ID" value="NZ_CP046566.1"/>
</dbReference>
<dbReference type="InterPro" id="IPR013525">
    <property type="entry name" value="ABC2_TM"/>
</dbReference>
<dbReference type="PANTHER" id="PTHR30294:SF29">
    <property type="entry name" value="MULTIDRUG ABC TRANSPORTER PERMEASE YBHS-RELATED"/>
    <property type="match status" value="1"/>
</dbReference>
<dbReference type="Pfam" id="PF12698">
    <property type="entry name" value="ABC2_membrane_3"/>
    <property type="match status" value="1"/>
</dbReference>
<name>A0A6I6GFU7_9BACT</name>
<dbReference type="InterPro" id="IPR051449">
    <property type="entry name" value="ABC-2_transporter_component"/>
</dbReference>
<feature type="transmembrane region" description="Helical" evidence="6">
    <location>
        <begin position="12"/>
        <end position="35"/>
    </location>
</feature>
<evidence type="ECO:0000256" key="5">
    <source>
        <dbReference type="ARBA" id="ARBA00023136"/>
    </source>
</evidence>
<evidence type="ECO:0000256" key="1">
    <source>
        <dbReference type="ARBA" id="ARBA00004651"/>
    </source>
</evidence>
<organism evidence="8 9">
    <name type="scientific">Phnomibacter ginsenosidimutans</name>
    <dbReference type="NCBI Taxonomy" id="2676868"/>
    <lineage>
        <taxon>Bacteria</taxon>
        <taxon>Pseudomonadati</taxon>
        <taxon>Bacteroidota</taxon>
        <taxon>Chitinophagia</taxon>
        <taxon>Chitinophagales</taxon>
        <taxon>Chitinophagaceae</taxon>
        <taxon>Phnomibacter</taxon>
    </lineage>
</organism>
<feature type="transmembrane region" description="Helical" evidence="6">
    <location>
        <begin position="209"/>
        <end position="231"/>
    </location>
</feature>
<feature type="transmembrane region" description="Helical" evidence="6">
    <location>
        <begin position="94"/>
        <end position="118"/>
    </location>
</feature>
<evidence type="ECO:0000259" key="7">
    <source>
        <dbReference type="Pfam" id="PF12698"/>
    </source>
</evidence>
<keyword evidence="4 6" id="KW-1133">Transmembrane helix</keyword>
<dbReference type="KEGG" id="fls:GLV81_14980"/>
<dbReference type="GO" id="GO:0140359">
    <property type="term" value="F:ABC-type transporter activity"/>
    <property type="evidence" value="ECO:0007669"/>
    <property type="project" value="InterPro"/>
</dbReference>
<keyword evidence="2" id="KW-1003">Cell membrane</keyword>
<dbReference type="PANTHER" id="PTHR30294">
    <property type="entry name" value="MEMBRANE COMPONENT OF ABC TRANSPORTER YHHJ-RELATED"/>
    <property type="match status" value="1"/>
</dbReference>
<feature type="domain" description="ABC-2 type transporter transmembrane" evidence="7">
    <location>
        <begin position="55"/>
        <end position="197"/>
    </location>
</feature>
<dbReference type="GO" id="GO:0005886">
    <property type="term" value="C:plasma membrane"/>
    <property type="evidence" value="ECO:0007669"/>
    <property type="project" value="UniProtKB-SubCell"/>
</dbReference>
<keyword evidence="5 6" id="KW-0472">Membrane</keyword>
<gene>
    <name evidence="8" type="ORF">GLV81_14980</name>
</gene>
<evidence type="ECO:0000256" key="6">
    <source>
        <dbReference type="SAM" id="Phobius"/>
    </source>
</evidence>
<comment type="subcellular location">
    <subcellularLocation>
        <location evidence="1">Cell membrane</location>
        <topology evidence="1">Multi-pass membrane protein</topology>
    </subcellularLocation>
</comment>
<proteinExistence type="predicted"/>